<accession>A0AAE0AJC4</accession>
<dbReference type="InterPro" id="IPR005135">
    <property type="entry name" value="Endo/exonuclease/phosphatase"/>
</dbReference>
<gene>
    <name evidence="2" type="ORF">Dsin_012705</name>
</gene>
<reference evidence="2" key="1">
    <citation type="journal article" date="2023" name="Plant J.">
        <title>Genome sequences and population genomics provide insights into the demographic history, inbreeding, and mutation load of two 'living fossil' tree species of Dipteronia.</title>
        <authorList>
            <person name="Feng Y."/>
            <person name="Comes H.P."/>
            <person name="Chen J."/>
            <person name="Zhu S."/>
            <person name="Lu R."/>
            <person name="Zhang X."/>
            <person name="Li P."/>
            <person name="Qiu J."/>
            <person name="Olsen K.M."/>
            <person name="Qiu Y."/>
        </authorList>
    </citation>
    <scope>NUCLEOTIDE SEQUENCE</scope>
    <source>
        <strain evidence="2">NBL</strain>
    </source>
</reference>
<keyword evidence="3" id="KW-1185">Reference proteome</keyword>
<evidence type="ECO:0000259" key="1">
    <source>
        <dbReference type="Pfam" id="PF03372"/>
    </source>
</evidence>
<dbReference type="EMBL" id="JANJYJ010000004">
    <property type="protein sequence ID" value="KAK3218735.1"/>
    <property type="molecule type" value="Genomic_DNA"/>
</dbReference>
<name>A0AAE0AJC4_9ROSI</name>
<dbReference type="InterPro" id="IPR036691">
    <property type="entry name" value="Endo/exonu/phosph_ase_sf"/>
</dbReference>
<comment type="caution">
    <text evidence="2">The sequence shown here is derived from an EMBL/GenBank/DDBJ whole genome shotgun (WGS) entry which is preliminary data.</text>
</comment>
<evidence type="ECO:0000313" key="3">
    <source>
        <dbReference type="Proteomes" id="UP001281410"/>
    </source>
</evidence>
<dbReference type="Proteomes" id="UP001281410">
    <property type="component" value="Unassembled WGS sequence"/>
</dbReference>
<feature type="domain" description="Endonuclease/exonuclease/phosphatase" evidence="1">
    <location>
        <begin position="191"/>
        <end position="319"/>
    </location>
</feature>
<dbReference type="GO" id="GO:0003824">
    <property type="term" value="F:catalytic activity"/>
    <property type="evidence" value="ECO:0007669"/>
    <property type="project" value="InterPro"/>
</dbReference>
<organism evidence="2 3">
    <name type="scientific">Dipteronia sinensis</name>
    <dbReference type="NCBI Taxonomy" id="43782"/>
    <lineage>
        <taxon>Eukaryota</taxon>
        <taxon>Viridiplantae</taxon>
        <taxon>Streptophyta</taxon>
        <taxon>Embryophyta</taxon>
        <taxon>Tracheophyta</taxon>
        <taxon>Spermatophyta</taxon>
        <taxon>Magnoliopsida</taxon>
        <taxon>eudicotyledons</taxon>
        <taxon>Gunneridae</taxon>
        <taxon>Pentapetalae</taxon>
        <taxon>rosids</taxon>
        <taxon>malvids</taxon>
        <taxon>Sapindales</taxon>
        <taxon>Sapindaceae</taxon>
        <taxon>Hippocastanoideae</taxon>
        <taxon>Acereae</taxon>
        <taxon>Dipteronia</taxon>
    </lineage>
</organism>
<dbReference type="Gene3D" id="3.60.10.10">
    <property type="entry name" value="Endonuclease/exonuclease/phosphatase"/>
    <property type="match status" value="1"/>
</dbReference>
<dbReference type="PANTHER" id="PTHR33710:SF71">
    <property type="entry name" value="ENDONUCLEASE_EXONUCLEASE_PHOSPHATASE DOMAIN-CONTAINING PROTEIN"/>
    <property type="match status" value="1"/>
</dbReference>
<dbReference type="Pfam" id="PF03372">
    <property type="entry name" value="Exo_endo_phos"/>
    <property type="match status" value="1"/>
</dbReference>
<protein>
    <recommendedName>
        <fullName evidence="1">Endonuclease/exonuclease/phosphatase domain-containing protein</fullName>
    </recommendedName>
</protein>
<sequence length="512" mass="57908">MAVGPMSLGKERVISGEKGSMPIDVTTHQQDETTSAAYQQEETANASINYKVLEKDMCDLRTIGNSEIVSGPHSLKQELQAHGPEEHGPTYKPTASIQQTAGLGLPAVSHCGPIMGNKRGAKAEVRCGKRKVELTGQVDVASGRKKARPSGGRHEAIEEISGEVAFRYQQFTVCNDYYVLECSGLGSSQAFNSLLSQKHVVSPDVLFLMETKADHVRMETLRVKLGFFGKLVVNCSGKSGGLCMLWSTNVQVVLLSYSLAHMDVRLASSLDNRWWQLIGFYGNPNANQRSHSWNLLRRLVDMSNLPWVCVGDFNEVLDGAEEIGGVPKDWKLLAGFREALDDCGLDDLGYTGQQFTWCNKREGEAFIQERLDRCVGNLDWQTSFPDFQVSHLDYWHSDHRLIILEFSDNLGATGEANRKQRFHFEECWIDNILAEDIKEIKLELRHAYATIDAGAWRTIQHIESQLDDMLETEERYWRQRSRIEWLKYGDRDTRFFHMKATVRRARNKITGL</sequence>
<dbReference type="SUPFAM" id="SSF56219">
    <property type="entry name" value="DNase I-like"/>
    <property type="match status" value="1"/>
</dbReference>
<dbReference type="PANTHER" id="PTHR33710">
    <property type="entry name" value="BNAC02G09200D PROTEIN"/>
    <property type="match status" value="1"/>
</dbReference>
<proteinExistence type="predicted"/>
<evidence type="ECO:0000313" key="2">
    <source>
        <dbReference type="EMBL" id="KAK3218735.1"/>
    </source>
</evidence>
<dbReference type="AlphaFoldDB" id="A0AAE0AJC4"/>